<reference evidence="2" key="1">
    <citation type="submission" date="2014-09" db="EMBL/GenBank/DDBJ databases">
        <authorList>
            <person name="Mudge J."/>
            <person name="Ramaraj T."/>
            <person name="Lindquist I.E."/>
            <person name="Bharti A.K."/>
            <person name="Sundararajan A."/>
            <person name="Cameron C.T."/>
            <person name="Woodward J.E."/>
            <person name="May G.D."/>
            <person name="Brubaker C."/>
            <person name="Broadhvest J."/>
            <person name="Wilkins T.A."/>
        </authorList>
    </citation>
    <scope>NUCLEOTIDE SEQUENCE</scope>
    <source>
        <strain evidence="2">cv. AKA8401</strain>
    </source>
</reference>
<protein>
    <submittedName>
        <fullName evidence="1">Neurexin-3a-alpha</fullName>
    </submittedName>
</protein>
<sequence length="62" mass="7091">MCASKTMASICDFDMCLRVRPCLGQWHRYVVTCKTTSGTLALYNLCDYPGVLSYSEWFIGQR</sequence>
<organism evidence="1 2">
    <name type="scientific">Gossypium arboreum</name>
    <name type="common">Tree cotton</name>
    <name type="synonym">Gossypium nanking</name>
    <dbReference type="NCBI Taxonomy" id="29729"/>
    <lineage>
        <taxon>Eukaryota</taxon>
        <taxon>Viridiplantae</taxon>
        <taxon>Streptophyta</taxon>
        <taxon>Embryophyta</taxon>
        <taxon>Tracheophyta</taxon>
        <taxon>Spermatophyta</taxon>
        <taxon>Magnoliopsida</taxon>
        <taxon>eudicotyledons</taxon>
        <taxon>Gunneridae</taxon>
        <taxon>Pentapetalae</taxon>
        <taxon>rosids</taxon>
        <taxon>malvids</taxon>
        <taxon>Malvales</taxon>
        <taxon>Malvaceae</taxon>
        <taxon>Malvoideae</taxon>
        <taxon>Gossypium</taxon>
    </lineage>
</organism>
<comment type="caution">
    <text evidence="1">The sequence shown here is derived from an EMBL/GenBank/DDBJ whole genome shotgun (WGS) entry which is preliminary data.</text>
</comment>
<dbReference type="Proteomes" id="UP000032142">
    <property type="component" value="Unassembled WGS sequence"/>
</dbReference>
<proteinExistence type="predicted"/>
<dbReference type="EMBL" id="JRRC01071529">
    <property type="protein sequence ID" value="KHF99284.1"/>
    <property type="molecule type" value="Genomic_DNA"/>
</dbReference>
<dbReference type="AlphaFoldDB" id="A0A0B0MEV6"/>
<name>A0A0B0MEV6_GOSAR</name>
<evidence type="ECO:0000313" key="2">
    <source>
        <dbReference type="Proteomes" id="UP000032142"/>
    </source>
</evidence>
<keyword evidence="2" id="KW-1185">Reference proteome</keyword>
<accession>A0A0B0MEV6</accession>
<gene>
    <name evidence="1" type="ORF">F383_38352</name>
</gene>
<evidence type="ECO:0000313" key="1">
    <source>
        <dbReference type="EMBL" id="KHF99284.1"/>
    </source>
</evidence>